<protein>
    <submittedName>
        <fullName evidence="1">Uncharacterized protein</fullName>
    </submittedName>
</protein>
<dbReference type="EMBL" id="FOMW01000002">
    <property type="protein sequence ID" value="SFD76793.1"/>
    <property type="molecule type" value="Genomic_DNA"/>
</dbReference>
<dbReference type="Proteomes" id="UP000198977">
    <property type="component" value="Unassembled WGS sequence"/>
</dbReference>
<name>A0A1I1V6S9_9RHOB</name>
<dbReference type="InterPro" id="IPR036291">
    <property type="entry name" value="NAD(P)-bd_dom_sf"/>
</dbReference>
<dbReference type="AlphaFoldDB" id="A0A1I1V6S9"/>
<dbReference type="STRING" id="74348.SAMN04488523_102335"/>
<keyword evidence="2" id="KW-1185">Reference proteome</keyword>
<gene>
    <name evidence="1" type="ORF">SAMN04488523_102335</name>
</gene>
<proteinExistence type="predicted"/>
<dbReference type="Gene3D" id="3.40.50.720">
    <property type="entry name" value="NAD(P)-binding Rossmann-like Domain"/>
    <property type="match status" value="1"/>
</dbReference>
<sequence>MLKMRFQQYPVKSVLTDIKLASFFRSYTTAENLLTRAAVQAGGTVLETGASCGLGSAAVQLAAVLEPEVVVHLVGRIERRDIAPLDAETFPMREIGAAQHVFGKKVQIGKTVLDLS</sequence>
<dbReference type="SUPFAM" id="SSF51735">
    <property type="entry name" value="NAD(P)-binding Rossmann-fold domains"/>
    <property type="match status" value="1"/>
</dbReference>
<evidence type="ECO:0000313" key="2">
    <source>
        <dbReference type="Proteomes" id="UP000198977"/>
    </source>
</evidence>
<reference evidence="1 2" key="1">
    <citation type="submission" date="2016-10" db="EMBL/GenBank/DDBJ databases">
        <authorList>
            <person name="de Groot N.N."/>
        </authorList>
    </citation>
    <scope>NUCLEOTIDE SEQUENCE [LARGE SCALE GENOMIC DNA]</scope>
    <source>
        <strain evidence="1 2">DSM 11443</strain>
    </source>
</reference>
<accession>A0A1I1V6S9</accession>
<dbReference type="Gene3D" id="3.90.180.10">
    <property type="entry name" value="Medium-chain alcohol dehydrogenases, catalytic domain"/>
    <property type="match status" value="1"/>
</dbReference>
<evidence type="ECO:0000313" key="1">
    <source>
        <dbReference type="EMBL" id="SFD76793.1"/>
    </source>
</evidence>
<organism evidence="1 2">
    <name type="scientific">Sulfitobacter brevis</name>
    <dbReference type="NCBI Taxonomy" id="74348"/>
    <lineage>
        <taxon>Bacteria</taxon>
        <taxon>Pseudomonadati</taxon>
        <taxon>Pseudomonadota</taxon>
        <taxon>Alphaproteobacteria</taxon>
        <taxon>Rhodobacterales</taxon>
        <taxon>Roseobacteraceae</taxon>
        <taxon>Sulfitobacter</taxon>
    </lineage>
</organism>